<proteinExistence type="predicted"/>
<reference evidence="1" key="1">
    <citation type="submission" date="2021-10" db="EMBL/GenBank/DDBJ databases">
        <title>Tropical sea cucumber genome reveals ecological adaptation and Cuvierian tubules defense mechanism.</title>
        <authorList>
            <person name="Chen T."/>
        </authorList>
    </citation>
    <scope>NUCLEOTIDE SEQUENCE</scope>
    <source>
        <strain evidence="1">Nanhai2018</strain>
        <tissue evidence="1">Muscle</tissue>
    </source>
</reference>
<accession>A0A9Q1C933</accession>
<evidence type="ECO:0000313" key="2">
    <source>
        <dbReference type="Proteomes" id="UP001152320"/>
    </source>
</evidence>
<dbReference type="EMBL" id="JAIZAY010000006">
    <property type="protein sequence ID" value="KAJ8040415.1"/>
    <property type="molecule type" value="Genomic_DNA"/>
</dbReference>
<protein>
    <submittedName>
        <fullName evidence="1">Uncharacterized protein</fullName>
    </submittedName>
</protein>
<sequence length="64" mass="7273">MCSTRNADVLGNVFQYSLRKNVETEVTLGNVLPYNLPVRQKQVIKFVLRNVKSPFPFFSAAGLR</sequence>
<gene>
    <name evidence="1" type="ORF">HOLleu_14697</name>
</gene>
<dbReference type="Proteomes" id="UP001152320">
    <property type="component" value="Chromosome 6"/>
</dbReference>
<name>A0A9Q1C933_HOLLE</name>
<evidence type="ECO:0000313" key="1">
    <source>
        <dbReference type="EMBL" id="KAJ8040415.1"/>
    </source>
</evidence>
<comment type="caution">
    <text evidence="1">The sequence shown here is derived from an EMBL/GenBank/DDBJ whole genome shotgun (WGS) entry which is preliminary data.</text>
</comment>
<organism evidence="1 2">
    <name type="scientific">Holothuria leucospilota</name>
    <name type="common">Black long sea cucumber</name>
    <name type="synonym">Mertensiothuria leucospilota</name>
    <dbReference type="NCBI Taxonomy" id="206669"/>
    <lineage>
        <taxon>Eukaryota</taxon>
        <taxon>Metazoa</taxon>
        <taxon>Echinodermata</taxon>
        <taxon>Eleutherozoa</taxon>
        <taxon>Echinozoa</taxon>
        <taxon>Holothuroidea</taxon>
        <taxon>Aspidochirotacea</taxon>
        <taxon>Aspidochirotida</taxon>
        <taxon>Holothuriidae</taxon>
        <taxon>Holothuria</taxon>
    </lineage>
</organism>
<dbReference type="AlphaFoldDB" id="A0A9Q1C933"/>
<keyword evidence="2" id="KW-1185">Reference proteome</keyword>